<dbReference type="PANTHER" id="PTHR43133">
    <property type="entry name" value="RNA POLYMERASE ECF-TYPE SIGMA FACTO"/>
    <property type="match status" value="1"/>
</dbReference>
<evidence type="ECO:0000256" key="1">
    <source>
        <dbReference type="ARBA" id="ARBA00010641"/>
    </source>
</evidence>
<dbReference type="CDD" id="cd06171">
    <property type="entry name" value="Sigma70_r4"/>
    <property type="match status" value="1"/>
</dbReference>
<dbReference type="PANTHER" id="PTHR43133:SF46">
    <property type="entry name" value="RNA POLYMERASE SIGMA-70 FACTOR ECF SUBFAMILY"/>
    <property type="match status" value="1"/>
</dbReference>
<dbReference type="RefSeq" id="WP_346753034.1">
    <property type="nucleotide sequence ID" value="NZ_JAUJEA010000006.1"/>
</dbReference>
<comment type="caution">
    <text evidence="7">The sequence shown here is derived from an EMBL/GenBank/DDBJ whole genome shotgun (WGS) entry which is preliminary data.</text>
</comment>
<reference evidence="7" key="1">
    <citation type="submission" date="2023-06" db="EMBL/GenBank/DDBJ databases">
        <title>Genomic of Parafulvivirga corallium.</title>
        <authorList>
            <person name="Wang G."/>
        </authorList>
    </citation>
    <scope>NUCLEOTIDE SEQUENCE</scope>
    <source>
        <strain evidence="7">BMA10</strain>
    </source>
</reference>
<dbReference type="InterPro" id="IPR014284">
    <property type="entry name" value="RNA_pol_sigma-70_dom"/>
</dbReference>
<dbReference type="Pfam" id="PF04542">
    <property type="entry name" value="Sigma70_r2"/>
    <property type="match status" value="1"/>
</dbReference>
<dbReference type="Gene3D" id="1.10.1740.10">
    <property type="match status" value="1"/>
</dbReference>
<dbReference type="Pfam" id="PF08281">
    <property type="entry name" value="Sigma70_r4_2"/>
    <property type="match status" value="1"/>
</dbReference>
<evidence type="ECO:0000313" key="7">
    <source>
        <dbReference type="EMBL" id="MDN5203010.1"/>
    </source>
</evidence>
<comment type="similarity">
    <text evidence="1">Belongs to the sigma-70 factor family. ECF subfamily.</text>
</comment>
<evidence type="ECO:0000259" key="5">
    <source>
        <dbReference type="Pfam" id="PF04542"/>
    </source>
</evidence>
<feature type="domain" description="RNA polymerase sigma-70 region 2" evidence="5">
    <location>
        <begin position="21"/>
        <end position="88"/>
    </location>
</feature>
<dbReference type="NCBIfam" id="TIGR02937">
    <property type="entry name" value="sigma70-ECF"/>
    <property type="match status" value="1"/>
</dbReference>
<keyword evidence="2" id="KW-0805">Transcription regulation</keyword>
<organism evidence="7 8">
    <name type="scientific">Splendidivirga corallicola</name>
    <dbReference type="NCBI Taxonomy" id="3051826"/>
    <lineage>
        <taxon>Bacteria</taxon>
        <taxon>Pseudomonadati</taxon>
        <taxon>Bacteroidota</taxon>
        <taxon>Cytophagia</taxon>
        <taxon>Cytophagales</taxon>
        <taxon>Splendidivirgaceae</taxon>
        <taxon>Splendidivirga</taxon>
    </lineage>
</organism>
<evidence type="ECO:0000256" key="3">
    <source>
        <dbReference type="ARBA" id="ARBA00023082"/>
    </source>
</evidence>
<dbReference type="InterPro" id="IPR013249">
    <property type="entry name" value="RNA_pol_sigma70_r4_t2"/>
</dbReference>
<dbReference type="InterPro" id="IPR039425">
    <property type="entry name" value="RNA_pol_sigma-70-like"/>
</dbReference>
<keyword evidence="8" id="KW-1185">Reference proteome</keyword>
<keyword evidence="3" id="KW-0731">Sigma factor</keyword>
<proteinExistence type="inferred from homology"/>
<accession>A0ABT8KU52</accession>
<evidence type="ECO:0000313" key="8">
    <source>
        <dbReference type="Proteomes" id="UP001172082"/>
    </source>
</evidence>
<dbReference type="InterPro" id="IPR036388">
    <property type="entry name" value="WH-like_DNA-bd_sf"/>
</dbReference>
<name>A0ABT8KU52_9BACT</name>
<evidence type="ECO:0000259" key="6">
    <source>
        <dbReference type="Pfam" id="PF08281"/>
    </source>
</evidence>
<dbReference type="Proteomes" id="UP001172082">
    <property type="component" value="Unassembled WGS sequence"/>
</dbReference>
<dbReference type="SUPFAM" id="SSF88946">
    <property type="entry name" value="Sigma2 domain of RNA polymerase sigma factors"/>
    <property type="match status" value="1"/>
</dbReference>
<sequence>MDRAVLVKKCIKKDRKALSFFYDTYKRKLMGICLRYASNHFDADDIFQEAFIKIFENLKQLNEPKALDIWVKQIVVRTAINFYHDAQKTRQHLDHEEVNEPNEDYQKIMDEMGANQLVKLINQLPDGYRMVFNLYVLDGYKHREIAEMLGISENTSKSQLRDAKSHLKKMLQRAGINKYEAYV</sequence>
<feature type="domain" description="RNA polymerase sigma factor 70 region 4 type 2" evidence="6">
    <location>
        <begin position="115"/>
        <end position="167"/>
    </location>
</feature>
<protein>
    <submittedName>
        <fullName evidence="7">RNA polymerase sigma factor</fullName>
    </submittedName>
</protein>
<evidence type="ECO:0000256" key="4">
    <source>
        <dbReference type="ARBA" id="ARBA00023163"/>
    </source>
</evidence>
<dbReference type="InterPro" id="IPR013324">
    <property type="entry name" value="RNA_pol_sigma_r3/r4-like"/>
</dbReference>
<dbReference type="SUPFAM" id="SSF88659">
    <property type="entry name" value="Sigma3 and sigma4 domains of RNA polymerase sigma factors"/>
    <property type="match status" value="1"/>
</dbReference>
<dbReference type="Gene3D" id="1.10.10.10">
    <property type="entry name" value="Winged helix-like DNA-binding domain superfamily/Winged helix DNA-binding domain"/>
    <property type="match status" value="1"/>
</dbReference>
<evidence type="ECO:0000256" key="2">
    <source>
        <dbReference type="ARBA" id="ARBA00023015"/>
    </source>
</evidence>
<dbReference type="InterPro" id="IPR007627">
    <property type="entry name" value="RNA_pol_sigma70_r2"/>
</dbReference>
<dbReference type="EMBL" id="JAUJEA010000006">
    <property type="protein sequence ID" value="MDN5203010.1"/>
    <property type="molecule type" value="Genomic_DNA"/>
</dbReference>
<dbReference type="InterPro" id="IPR013325">
    <property type="entry name" value="RNA_pol_sigma_r2"/>
</dbReference>
<keyword evidence="4" id="KW-0804">Transcription</keyword>
<gene>
    <name evidence="7" type="ORF">QQ008_16590</name>
</gene>